<protein>
    <submittedName>
        <fullName evidence="1">Uncharacterized protein</fullName>
    </submittedName>
</protein>
<reference evidence="1" key="1">
    <citation type="journal article" date="2014" name="Front. Microbiol.">
        <title>High frequency of phylogenetically diverse reductive dehalogenase-homologous genes in deep subseafloor sedimentary metagenomes.</title>
        <authorList>
            <person name="Kawai M."/>
            <person name="Futagami T."/>
            <person name="Toyoda A."/>
            <person name="Takaki Y."/>
            <person name="Nishi S."/>
            <person name="Hori S."/>
            <person name="Arai W."/>
            <person name="Tsubouchi T."/>
            <person name="Morono Y."/>
            <person name="Uchiyama I."/>
            <person name="Ito T."/>
            <person name="Fujiyama A."/>
            <person name="Inagaki F."/>
            <person name="Takami H."/>
        </authorList>
    </citation>
    <scope>NUCLEOTIDE SEQUENCE</scope>
    <source>
        <strain evidence="1">Expedition CK06-06</strain>
    </source>
</reference>
<name>X0SVK3_9ZZZZ</name>
<dbReference type="EMBL" id="BARS01007630">
    <property type="protein sequence ID" value="GAF67845.1"/>
    <property type="molecule type" value="Genomic_DNA"/>
</dbReference>
<sequence length="46" mass="5658">QREEPLWLSNYLLRKMYKIKIKEIMINPILVVLTLQDWHDGRYKGN</sequence>
<feature type="non-terminal residue" evidence="1">
    <location>
        <position position="1"/>
    </location>
</feature>
<proteinExistence type="predicted"/>
<accession>X0SVK3</accession>
<comment type="caution">
    <text evidence="1">The sequence shown here is derived from an EMBL/GenBank/DDBJ whole genome shotgun (WGS) entry which is preliminary data.</text>
</comment>
<dbReference type="AlphaFoldDB" id="X0SVK3"/>
<organism evidence="1">
    <name type="scientific">marine sediment metagenome</name>
    <dbReference type="NCBI Taxonomy" id="412755"/>
    <lineage>
        <taxon>unclassified sequences</taxon>
        <taxon>metagenomes</taxon>
        <taxon>ecological metagenomes</taxon>
    </lineage>
</organism>
<evidence type="ECO:0000313" key="1">
    <source>
        <dbReference type="EMBL" id="GAF67845.1"/>
    </source>
</evidence>
<gene>
    <name evidence="1" type="ORF">S01H1_14653</name>
</gene>